<feature type="region of interest" description="Disordered" evidence="1">
    <location>
        <begin position="509"/>
        <end position="631"/>
    </location>
</feature>
<feature type="compositionally biased region" description="Basic and acidic residues" evidence="1">
    <location>
        <begin position="790"/>
        <end position="813"/>
    </location>
</feature>
<dbReference type="InParanoid" id="A0A1V8T2X2"/>
<accession>A0A1V8T2X2</accession>
<evidence type="ECO:0000256" key="1">
    <source>
        <dbReference type="SAM" id="MobiDB-lite"/>
    </source>
</evidence>
<protein>
    <submittedName>
        <fullName evidence="2">Uncharacterized protein</fullName>
    </submittedName>
</protein>
<feature type="compositionally biased region" description="Polar residues" evidence="1">
    <location>
        <begin position="125"/>
        <end position="139"/>
    </location>
</feature>
<feature type="region of interest" description="Disordered" evidence="1">
    <location>
        <begin position="125"/>
        <end position="210"/>
    </location>
</feature>
<feature type="compositionally biased region" description="Low complexity" evidence="1">
    <location>
        <begin position="562"/>
        <end position="571"/>
    </location>
</feature>
<dbReference type="EMBL" id="NAJO01000018">
    <property type="protein sequence ID" value="OQO05654.1"/>
    <property type="molecule type" value="Genomic_DNA"/>
</dbReference>
<feature type="compositionally biased region" description="Basic and acidic residues" evidence="1">
    <location>
        <begin position="272"/>
        <end position="289"/>
    </location>
</feature>
<feature type="compositionally biased region" description="Basic and acidic residues" evidence="1">
    <location>
        <begin position="50"/>
        <end position="76"/>
    </location>
</feature>
<feature type="compositionally biased region" description="Basic and acidic residues" evidence="1">
    <location>
        <begin position="735"/>
        <end position="744"/>
    </location>
</feature>
<feature type="compositionally biased region" description="Basic and acidic residues" evidence="1">
    <location>
        <begin position="163"/>
        <end position="174"/>
    </location>
</feature>
<feature type="compositionally biased region" description="Basic and acidic residues" evidence="1">
    <location>
        <begin position="309"/>
        <end position="362"/>
    </location>
</feature>
<evidence type="ECO:0000313" key="2">
    <source>
        <dbReference type="EMBL" id="OQO05654.1"/>
    </source>
</evidence>
<sequence length="876" mass="96634">MVWPFTRRQRSTPAPTDRLALMGAAPPLPEKSRARRRTSKASIRSNQRRALRDLEKAQEPMPNDEKAQMLRRDAANKENAAPARLRSKGSIEDITALPISWKLQQSPHLRAADATKPQIPYNFRNHATSRTSVQGTPSRPATLKSKRSTFEATPQRKSSRKRKGDDRIREEEIRAMSATSPISKPQGDSIMRRDSRKRRSLAGMKDSNVSLPMEDSIHSAMSNGTDQRGWEVGSFAAFSPRPAIRLSGAAQYVSPLSEKLRSPLSRDGNMMVRDKRPVTQESTRKRIGDEVDDLDSSDIRVLLERDAKRREKRKKEQQEKLDRKLRARAGRERGDSDKKKREAEELRRQQSTRQRVEEETRARGLVTAPTAVHPALRDENVFDDEHAVGLGIGEDHAEMAPENQHDEHALPTTEELGTENTGTLLDYSVANPAVENPFADPVHSIPEDAEPKAIHLAMPEAFSPVRTPMEDPIVETAREMRMSFTSTPPMSPIRSRDMVLAMSPLGVERRNERTASLPEPPPIPASLQERRTSDQSQRRAGAWATFFRRGGTNLKKTEDARSSTSGSSFKNTSRDSASRGPIPAHLLGNEPSPFQRRKSGMPTRTQSRFREDLPEMPMSPPDSRVQSPEVPDMPAGAAAIAAARKRLEGGKPSNMSDSIRTESDHDPSAAIRYDTPVGPSRIPMSASLASVDSEGSWLASGGSLKRSSDQSRLSRDMGSLSKRRADFTASYEELGIDKDAEYVRRGKTPSPSASRSGLDARGPSARTAPGAEVIDAPKIGDTVHRTPTLVHRDNVNRSREGLLTEFTDTKSEVGEDEIEPDSPVGDLAELQSARSVQYGGGKGGHARHVSAGSAKLLDVVPSRRASLSPAGREREA</sequence>
<feature type="compositionally biased region" description="Basic and acidic residues" evidence="1">
    <location>
        <begin position="528"/>
        <end position="537"/>
    </location>
</feature>
<feature type="region of interest" description="Disordered" evidence="1">
    <location>
        <begin position="309"/>
        <end position="364"/>
    </location>
</feature>
<evidence type="ECO:0000313" key="3">
    <source>
        <dbReference type="Proteomes" id="UP000192596"/>
    </source>
</evidence>
<dbReference type="Proteomes" id="UP000192596">
    <property type="component" value="Unassembled WGS sequence"/>
</dbReference>
<dbReference type="STRING" id="1507870.A0A1V8T2X2"/>
<proteinExistence type="predicted"/>
<comment type="caution">
    <text evidence="2">The sequence shown here is derived from an EMBL/GenBank/DDBJ whole genome shotgun (WGS) entry which is preliminary data.</text>
</comment>
<feature type="region of interest" description="Disordered" evidence="1">
    <location>
        <begin position="259"/>
        <end position="290"/>
    </location>
</feature>
<keyword evidence="3" id="KW-1185">Reference proteome</keyword>
<dbReference type="AlphaFoldDB" id="A0A1V8T2X2"/>
<feature type="region of interest" description="Disordered" evidence="1">
    <location>
        <begin position="1"/>
        <end position="91"/>
    </location>
</feature>
<dbReference type="OrthoDB" id="4152802at2759"/>
<gene>
    <name evidence="2" type="ORF">B0A48_09746</name>
</gene>
<name>A0A1V8T2X2_9PEZI</name>
<feature type="region of interest" description="Disordered" evidence="1">
    <location>
        <begin position="837"/>
        <end position="876"/>
    </location>
</feature>
<organism evidence="2 3">
    <name type="scientific">Cryoendolithus antarcticus</name>
    <dbReference type="NCBI Taxonomy" id="1507870"/>
    <lineage>
        <taxon>Eukaryota</taxon>
        <taxon>Fungi</taxon>
        <taxon>Dikarya</taxon>
        <taxon>Ascomycota</taxon>
        <taxon>Pezizomycotina</taxon>
        <taxon>Dothideomycetes</taxon>
        <taxon>Dothideomycetidae</taxon>
        <taxon>Cladosporiales</taxon>
        <taxon>Cladosporiaceae</taxon>
        <taxon>Cryoendolithus</taxon>
    </lineage>
</organism>
<feature type="region of interest" description="Disordered" evidence="1">
    <location>
        <begin position="644"/>
        <end position="824"/>
    </location>
</feature>
<reference evidence="3" key="1">
    <citation type="submission" date="2017-03" db="EMBL/GenBank/DDBJ databases">
        <title>Genomes of endolithic fungi from Antarctica.</title>
        <authorList>
            <person name="Coleine C."/>
            <person name="Masonjones S."/>
            <person name="Stajich J.E."/>
        </authorList>
    </citation>
    <scope>NUCLEOTIDE SEQUENCE [LARGE SCALE GENOMIC DNA]</scope>
    <source>
        <strain evidence="3">CCFEE 5527</strain>
    </source>
</reference>
<feature type="compositionally biased region" description="Basic and acidic residues" evidence="1">
    <location>
        <begin position="706"/>
        <end position="715"/>
    </location>
</feature>